<organism evidence="6 7">
    <name type="scientific">Pseudonocardia lutea</name>
    <dbReference type="NCBI Taxonomy" id="2172015"/>
    <lineage>
        <taxon>Bacteria</taxon>
        <taxon>Bacillati</taxon>
        <taxon>Actinomycetota</taxon>
        <taxon>Actinomycetes</taxon>
        <taxon>Pseudonocardiales</taxon>
        <taxon>Pseudonocardiaceae</taxon>
        <taxon>Pseudonocardia</taxon>
    </lineage>
</organism>
<protein>
    <submittedName>
        <fullName evidence="6">Polysaccharide deacetylase family protein</fullName>
        <ecNumber evidence="6">3.-.-.-</ecNumber>
    </submittedName>
</protein>
<keyword evidence="3" id="KW-0472">Membrane</keyword>
<keyword evidence="3" id="KW-0812">Transmembrane</keyword>
<dbReference type="Proteomes" id="UP001596119">
    <property type="component" value="Unassembled WGS sequence"/>
</dbReference>
<dbReference type="EMBL" id="JBHSQK010000011">
    <property type="protein sequence ID" value="MFC5947943.1"/>
    <property type="molecule type" value="Genomic_DNA"/>
</dbReference>
<feature type="domain" description="NodB homology" evidence="5">
    <location>
        <begin position="41"/>
        <end position="238"/>
    </location>
</feature>
<sequence length="481" mass="52344">MTLVRRSVRRRVARVVTPVAVMGLVLFSACTGTAPAQDTETVVSLSFDDSTSDQLAAAQVLDRLRLPATFFVISGYVGTEGYFTRADVDALAEAGHEIGGHTVLHPQLAQVSEDEARREICQDRQNLLEWGHPPRLLAYPFSSTDESVAGAAQFCGYNGARLVGGLNMLRDCKGCSRLETIPATQPLAIRTPGQFDPTWSLDQMKQLVLDARATGRGWLPLVFHHICDGCTNNAVSLATFTAFADWLDEQRARGLVVKTMGDVVGGPIGPVPDQPFGAPLDVPANRDLRDRLPDGRPVCWTFTPSGENTATITTVPARDGSVTAERIDVHDHVTGDAKLLPTMDLGECAPVAAADHRYRLTTWYQSDAEVQYAVYRRDRTGGWSYWTSSPFFQASSQWAQATWITPAAPADTTGISFGLSLSTDGFLVVESSSMTSAVNAFAPFFGTPRRLAFSVATSTVGLVLLSVLWLMWRRRQAERTS</sequence>
<evidence type="ECO:0000259" key="5">
    <source>
        <dbReference type="PROSITE" id="PS51677"/>
    </source>
</evidence>
<dbReference type="PROSITE" id="PS51257">
    <property type="entry name" value="PROKAR_LIPOPROTEIN"/>
    <property type="match status" value="1"/>
</dbReference>
<keyword evidence="2 4" id="KW-0732">Signal</keyword>
<accession>A0ABW1I570</accession>
<evidence type="ECO:0000256" key="2">
    <source>
        <dbReference type="ARBA" id="ARBA00022729"/>
    </source>
</evidence>
<comment type="subcellular location">
    <subcellularLocation>
        <location evidence="1">Secreted</location>
    </subcellularLocation>
</comment>
<dbReference type="GO" id="GO:0016787">
    <property type="term" value="F:hydrolase activity"/>
    <property type="evidence" value="ECO:0007669"/>
    <property type="project" value="UniProtKB-KW"/>
</dbReference>
<dbReference type="PANTHER" id="PTHR34216">
    <property type="match status" value="1"/>
</dbReference>
<feature type="chain" id="PRO_5046085950" evidence="4">
    <location>
        <begin position="37"/>
        <end position="481"/>
    </location>
</feature>
<dbReference type="PANTHER" id="PTHR34216:SF3">
    <property type="entry name" value="POLY-BETA-1,6-N-ACETYL-D-GLUCOSAMINE N-DEACETYLASE"/>
    <property type="match status" value="1"/>
</dbReference>
<dbReference type="InterPro" id="IPR051398">
    <property type="entry name" value="Polysacch_Deacetylase"/>
</dbReference>
<keyword evidence="3" id="KW-1133">Transmembrane helix</keyword>
<feature type="signal peptide" evidence="4">
    <location>
        <begin position="1"/>
        <end position="36"/>
    </location>
</feature>
<dbReference type="Pfam" id="PF01522">
    <property type="entry name" value="Polysacc_deac_1"/>
    <property type="match status" value="1"/>
</dbReference>
<evidence type="ECO:0000256" key="1">
    <source>
        <dbReference type="ARBA" id="ARBA00004613"/>
    </source>
</evidence>
<dbReference type="RefSeq" id="WP_379565003.1">
    <property type="nucleotide sequence ID" value="NZ_JBHSQK010000011.1"/>
</dbReference>
<feature type="transmembrane region" description="Helical" evidence="3">
    <location>
        <begin position="451"/>
        <end position="472"/>
    </location>
</feature>
<dbReference type="PROSITE" id="PS51677">
    <property type="entry name" value="NODB"/>
    <property type="match status" value="1"/>
</dbReference>
<name>A0ABW1I570_9PSEU</name>
<reference evidence="7" key="1">
    <citation type="journal article" date="2019" name="Int. J. Syst. Evol. Microbiol.">
        <title>The Global Catalogue of Microorganisms (GCM) 10K type strain sequencing project: providing services to taxonomists for standard genome sequencing and annotation.</title>
        <authorList>
            <consortium name="The Broad Institute Genomics Platform"/>
            <consortium name="The Broad Institute Genome Sequencing Center for Infectious Disease"/>
            <person name="Wu L."/>
            <person name="Ma J."/>
        </authorList>
    </citation>
    <scope>NUCLEOTIDE SEQUENCE [LARGE SCALE GENOMIC DNA]</scope>
    <source>
        <strain evidence="7">CGMCC 4.7397</strain>
    </source>
</reference>
<evidence type="ECO:0000256" key="3">
    <source>
        <dbReference type="SAM" id="Phobius"/>
    </source>
</evidence>
<proteinExistence type="predicted"/>
<dbReference type="InterPro" id="IPR002509">
    <property type="entry name" value="NODB_dom"/>
</dbReference>
<dbReference type="EC" id="3.-.-.-" evidence="6"/>
<gene>
    <name evidence="6" type="ORF">ACFQH9_06615</name>
</gene>
<evidence type="ECO:0000313" key="7">
    <source>
        <dbReference type="Proteomes" id="UP001596119"/>
    </source>
</evidence>
<comment type="caution">
    <text evidence="6">The sequence shown here is derived from an EMBL/GenBank/DDBJ whole genome shotgun (WGS) entry which is preliminary data.</text>
</comment>
<dbReference type="CDD" id="cd10967">
    <property type="entry name" value="CE4_GLA_like_6s"/>
    <property type="match status" value="1"/>
</dbReference>
<dbReference type="SUPFAM" id="SSF88713">
    <property type="entry name" value="Glycoside hydrolase/deacetylase"/>
    <property type="match status" value="1"/>
</dbReference>
<dbReference type="InterPro" id="IPR011330">
    <property type="entry name" value="Glyco_hydro/deAcase_b/a-brl"/>
</dbReference>
<keyword evidence="6" id="KW-0378">Hydrolase</keyword>
<keyword evidence="7" id="KW-1185">Reference proteome</keyword>
<dbReference type="Gene3D" id="3.20.20.370">
    <property type="entry name" value="Glycoside hydrolase/deacetylase"/>
    <property type="match status" value="1"/>
</dbReference>
<evidence type="ECO:0000256" key="4">
    <source>
        <dbReference type="SAM" id="SignalP"/>
    </source>
</evidence>
<evidence type="ECO:0000313" key="6">
    <source>
        <dbReference type="EMBL" id="MFC5947943.1"/>
    </source>
</evidence>